<dbReference type="SUPFAM" id="SSF54928">
    <property type="entry name" value="RNA-binding domain, RBD"/>
    <property type="match status" value="1"/>
</dbReference>
<dbReference type="PANTHER" id="PTHR19965:SF33">
    <property type="entry name" value="THO COMPLEX SUBUNIT 4D"/>
    <property type="match status" value="1"/>
</dbReference>
<dbReference type="AlphaFoldDB" id="D7MIG6"/>
<dbReference type="PANTHER" id="PTHR19965">
    <property type="entry name" value="RNA AND EXPORT FACTOR BINDING PROTEIN"/>
    <property type="match status" value="1"/>
</dbReference>
<dbReference type="STRING" id="81972.D7MIG6"/>
<reference evidence="5" key="2">
    <citation type="submission" date="2010-06" db="EMBL/GenBank/DDBJ databases">
        <title>The basis of rapid genome size change in Arabidopsis.</title>
        <authorList>
            <person name="Bakker E."/>
            <person name="Bergelson J."/>
            <person name="Cheng J.F."/>
            <person name="Clark R.M."/>
            <person name="Fawcett J."/>
            <person name="Gaut B."/>
            <person name="Grigoriev I."/>
            <person name="Gundlach H."/>
            <person name="Guo Y."/>
            <person name="Haberer G."/>
            <person name="Hollister J."/>
            <person name="Hu T.T."/>
            <person name="Mayer K.F.X."/>
            <person name="Nasrallah J."/>
            <person name="Nordborg M."/>
            <person name="Otillar R."/>
            <person name="Pattyn P."/>
            <person name="Schmutz J."/>
            <person name="Spannagl M."/>
            <person name="van de Peer Y."/>
            <person name="Wang X."/>
            <person name="Weigel D."/>
            <person name="Yang L."/>
        </authorList>
    </citation>
    <scope>NUCLEOTIDE SEQUENCE</scope>
</reference>
<name>D7MIG6_ARALL</name>
<dbReference type="GO" id="GO:0006406">
    <property type="term" value="P:mRNA export from nucleus"/>
    <property type="evidence" value="ECO:0007669"/>
    <property type="project" value="TreeGrafter"/>
</dbReference>
<evidence type="ECO:0000256" key="1">
    <source>
        <dbReference type="ARBA" id="ARBA00022884"/>
    </source>
</evidence>
<dbReference type="InterPro" id="IPR000504">
    <property type="entry name" value="RRM_dom"/>
</dbReference>
<accession>D7MIG6</accession>
<feature type="compositionally biased region" description="Basic and acidic residues" evidence="3">
    <location>
        <begin position="255"/>
        <end position="272"/>
    </location>
</feature>
<organism evidence="6">
    <name type="scientific">Arabidopsis lyrata subsp. lyrata</name>
    <name type="common">Lyre-leaved rock-cress</name>
    <dbReference type="NCBI Taxonomy" id="81972"/>
    <lineage>
        <taxon>Eukaryota</taxon>
        <taxon>Viridiplantae</taxon>
        <taxon>Streptophyta</taxon>
        <taxon>Embryophyta</taxon>
        <taxon>Tracheophyta</taxon>
        <taxon>Spermatophyta</taxon>
        <taxon>Magnoliopsida</taxon>
        <taxon>eudicotyledons</taxon>
        <taxon>Gunneridae</taxon>
        <taxon>Pentapetalae</taxon>
        <taxon>rosids</taxon>
        <taxon>malvids</taxon>
        <taxon>Brassicales</taxon>
        <taxon>Brassicaceae</taxon>
        <taxon>Camelineae</taxon>
        <taxon>Arabidopsis</taxon>
    </lineage>
</organism>
<dbReference type="EMBL" id="GL348719">
    <property type="protein sequence ID" value="EFH46817.1"/>
    <property type="molecule type" value="Genomic_DNA"/>
</dbReference>
<dbReference type="GO" id="GO:0005654">
    <property type="term" value="C:nucleoplasm"/>
    <property type="evidence" value="ECO:0007669"/>
    <property type="project" value="EnsemblPlants"/>
</dbReference>
<keyword evidence="6" id="KW-1185">Reference proteome</keyword>
<dbReference type="InterPro" id="IPR035979">
    <property type="entry name" value="RBD_domain_sf"/>
</dbReference>
<dbReference type="GO" id="GO:0003729">
    <property type="term" value="F:mRNA binding"/>
    <property type="evidence" value="ECO:0007669"/>
    <property type="project" value="EnsemblPlants"/>
</dbReference>
<dbReference type="InterPro" id="IPR012677">
    <property type="entry name" value="Nucleotide-bd_a/b_plait_sf"/>
</dbReference>
<keyword evidence="1 2" id="KW-0694">RNA-binding</keyword>
<dbReference type="GO" id="GO:0005730">
    <property type="term" value="C:nucleolus"/>
    <property type="evidence" value="ECO:0007669"/>
    <property type="project" value="EnsemblPlants"/>
</dbReference>
<evidence type="ECO:0000256" key="3">
    <source>
        <dbReference type="SAM" id="MobiDB-lite"/>
    </source>
</evidence>
<dbReference type="SMART" id="SM00360">
    <property type="entry name" value="RRM"/>
    <property type="match status" value="1"/>
</dbReference>
<feature type="region of interest" description="Disordered" evidence="3">
    <location>
        <begin position="15"/>
        <end position="52"/>
    </location>
</feature>
<dbReference type="Pfam" id="PF13865">
    <property type="entry name" value="FoP_duplication"/>
    <property type="match status" value="1"/>
</dbReference>
<dbReference type="InterPro" id="IPR025715">
    <property type="entry name" value="FoP_C"/>
</dbReference>
<evidence type="ECO:0000313" key="6">
    <source>
        <dbReference type="Proteomes" id="UP000008694"/>
    </source>
</evidence>
<dbReference type="SMART" id="SM01218">
    <property type="entry name" value="FoP_duplication"/>
    <property type="match status" value="1"/>
</dbReference>
<dbReference type="FunFam" id="3.30.70.330:FF:001093">
    <property type="entry name" value="THO complex subunit 4D"/>
    <property type="match status" value="1"/>
</dbReference>
<feature type="compositionally biased region" description="Gly residues" evidence="3">
    <location>
        <begin position="226"/>
        <end position="251"/>
    </location>
</feature>
<dbReference type="InterPro" id="IPR051229">
    <property type="entry name" value="ALYREF_mRNA_export"/>
</dbReference>
<gene>
    <name evidence="5" type="ORF">ARALYDRAFT_493750</name>
</gene>
<reference evidence="5" key="1">
    <citation type="submission" date="2009-11" db="EMBL/GenBank/DDBJ databases">
        <authorList>
            <consortium name="US DOE Joint Genome Institute (JGI-PGF)"/>
            <person name="Ottilar R."/>
            <person name="Schmutz J."/>
            <person name="Salamov A."/>
            <person name="Cheng J.F."/>
            <person name="Lucas S."/>
            <person name="Pitluck S."/>
            <person name="Gundlach H."/>
            <person name="Guo Y."/>
            <person name="Haberer G."/>
            <person name="Nasrallah J."/>
            <person name="Mayer K.F.X."/>
            <person name="van de Peer Y."/>
            <person name="Weigel D."/>
            <person name="Grigoriev I.V."/>
        </authorList>
    </citation>
    <scope>NUCLEOTIDE SEQUENCE</scope>
</reference>
<evidence type="ECO:0000256" key="2">
    <source>
        <dbReference type="PROSITE-ProRule" id="PRU00176"/>
    </source>
</evidence>
<feature type="region of interest" description="Disordered" evidence="3">
    <location>
        <begin position="203"/>
        <end position="279"/>
    </location>
</feature>
<dbReference type="Gene3D" id="3.30.70.330">
    <property type="match status" value="1"/>
</dbReference>
<proteinExistence type="predicted"/>
<dbReference type="Proteomes" id="UP000008694">
    <property type="component" value="Unassembled WGS sequence"/>
</dbReference>
<dbReference type="Pfam" id="PF00076">
    <property type="entry name" value="RRM_1"/>
    <property type="match status" value="1"/>
</dbReference>
<protein>
    <recommendedName>
        <fullName evidence="4">RRM domain-containing protein</fullName>
    </recommendedName>
</protein>
<evidence type="ECO:0000259" key="4">
    <source>
        <dbReference type="PROSITE" id="PS50102"/>
    </source>
</evidence>
<dbReference type="eggNOG" id="KOG0533">
    <property type="taxonomic scope" value="Eukaryota"/>
</dbReference>
<sequence>MSGALNMTLDEIVMRGKTARSGGRGNSRPGRGRGRGGGRRGAGPARRGPLAVNARPSSLSINKPVRRVRSLPWQSGLFEDGLRAAGVSGVEVGTRLHVTNLDQGVTNEDIRELFSEIGEVERYAIHYDKNGRPSGTAEVVYPRRSDAFQALKKYNNVLLDGRPMRLEILGGNNSEAPLSGRVNVNVTGLNGRLKRTVVIQVRGGRGGRGPAPTISRRLPIHNQQGGMRGGRGGFRGRGRGGGGRGRGGGRGNGKKPVEKSAADLDKDLESYHADAMNTS</sequence>
<evidence type="ECO:0000313" key="5">
    <source>
        <dbReference type="EMBL" id="EFH46817.1"/>
    </source>
</evidence>
<dbReference type="Gramene" id="fgenesh2_kg.7__3183__AT5G37720.2">
    <property type="protein sequence ID" value="fgenesh2_kg.7__3183__AT5G37720.2"/>
    <property type="gene ID" value="fgenesh2_kg.7__3183__AT5G37720.2"/>
</dbReference>
<dbReference type="PROSITE" id="PS50102">
    <property type="entry name" value="RRM"/>
    <property type="match status" value="1"/>
</dbReference>
<dbReference type="CDD" id="cd12680">
    <property type="entry name" value="RRM_THOC4"/>
    <property type="match status" value="1"/>
</dbReference>
<dbReference type="HOGENOM" id="CLU_052367_0_0_1"/>
<feature type="domain" description="RRM" evidence="4">
    <location>
        <begin position="94"/>
        <end position="171"/>
    </location>
</feature>